<dbReference type="Proteomes" id="UP001221597">
    <property type="component" value="Chromosome"/>
</dbReference>
<gene>
    <name evidence="1" type="ORF">P9989_18295</name>
</gene>
<organism evidence="1 2">
    <name type="scientific">Halobacillus naozhouensis</name>
    <dbReference type="NCBI Taxonomy" id="554880"/>
    <lineage>
        <taxon>Bacteria</taxon>
        <taxon>Bacillati</taxon>
        <taxon>Bacillota</taxon>
        <taxon>Bacilli</taxon>
        <taxon>Bacillales</taxon>
        <taxon>Bacillaceae</taxon>
        <taxon>Halobacillus</taxon>
    </lineage>
</organism>
<sequence length="51" mass="6131">METKEDPRALRLEKMLQEALKPITTKLENLGQEVELIHKEQREIKRMLEEN</sequence>
<accession>A0ABY8J077</accession>
<evidence type="ECO:0000313" key="2">
    <source>
        <dbReference type="Proteomes" id="UP001221597"/>
    </source>
</evidence>
<reference evidence="1 2" key="1">
    <citation type="submission" date="2023-04" db="EMBL/GenBank/DDBJ databases">
        <title>Genome sequence of Halobacillus naozhouensis KACC 21980.</title>
        <authorList>
            <person name="Kim S."/>
            <person name="Heo J."/>
            <person name="Kwon S.-W."/>
        </authorList>
    </citation>
    <scope>NUCLEOTIDE SEQUENCE [LARGE SCALE GENOMIC DNA]</scope>
    <source>
        <strain evidence="1 2">KCTC 13234</strain>
    </source>
</reference>
<protein>
    <submittedName>
        <fullName evidence="1">Uncharacterized protein</fullName>
    </submittedName>
</protein>
<proteinExistence type="predicted"/>
<dbReference type="RefSeq" id="WP_283076285.1">
    <property type="nucleotide sequence ID" value="NZ_CP121671.1"/>
</dbReference>
<keyword evidence="2" id="KW-1185">Reference proteome</keyword>
<evidence type="ECO:0000313" key="1">
    <source>
        <dbReference type="EMBL" id="WFT74286.1"/>
    </source>
</evidence>
<name>A0ABY8J077_9BACI</name>
<dbReference type="EMBL" id="CP121671">
    <property type="protein sequence ID" value="WFT74286.1"/>
    <property type="molecule type" value="Genomic_DNA"/>
</dbReference>